<evidence type="ECO:0000313" key="4">
    <source>
        <dbReference type="EMBL" id="GAA2681882.1"/>
    </source>
</evidence>
<evidence type="ECO:0000256" key="1">
    <source>
        <dbReference type="ARBA" id="ARBA00022729"/>
    </source>
</evidence>
<keyword evidence="2" id="KW-0677">Repeat</keyword>
<evidence type="ECO:0000256" key="3">
    <source>
        <dbReference type="ARBA" id="ARBA00023180"/>
    </source>
</evidence>
<name>A0ABN3SP79_9ACTN</name>
<keyword evidence="1" id="KW-0732">Signal</keyword>
<dbReference type="RefSeq" id="WP_346152013.1">
    <property type="nucleotide sequence ID" value="NZ_BAAATE010000022.1"/>
</dbReference>
<proteinExistence type="predicted"/>
<sequence length="384" mass="39907">MAAGDLDADGRTDLLFADDDGTRVQSWMPQGVTEIEYHGNNPTLNPVGLTLGQFDDQPGGDIVGAWGNGNYQSVVGGWYNRDVSTITRGFGFPDSDVSVKSAATGDVDGDGKLEMSVIASRRYNGKESAYLWLIDNTRQQPLSISDKAWGWDALCKPDTRDFLGCPRLDSRVAMGDVDGNGHLDVVMTTPSTRSLQVWYGSASGPASHPGFSAHDLDWFDPDPLVGRGLAVGDVNGDGAAEIAIGAPDATVSGQHRAGAIVLIPGSAGPTRGPVLANAQLITQDGIGPVSAPNPTPAAAALPDPIGEQSEAGDRFGEEIRIIDITGDGKGEVIIGVPDKNSKAGMLAVLRGSATGVSTTAAQVVHPRQIGLAPGYITFGMVMTS</sequence>
<evidence type="ECO:0000313" key="5">
    <source>
        <dbReference type="Proteomes" id="UP001501666"/>
    </source>
</evidence>
<dbReference type="SUPFAM" id="SSF69318">
    <property type="entry name" value="Integrin alpha N-terminal domain"/>
    <property type="match status" value="1"/>
</dbReference>
<accession>A0ABN3SP79</accession>
<organism evidence="4 5">
    <name type="scientific">Nonomuraea recticatena</name>
    <dbReference type="NCBI Taxonomy" id="46178"/>
    <lineage>
        <taxon>Bacteria</taxon>
        <taxon>Bacillati</taxon>
        <taxon>Actinomycetota</taxon>
        <taxon>Actinomycetes</taxon>
        <taxon>Streptosporangiales</taxon>
        <taxon>Streptosporangiaceae</taxon>
        <taxon>Nonomuraea</taxon>
    </lineage>
</organism>
<evidence type="ECO:0008006" key="6">
    <source>
        <dbReference type="Google" id="ProtNLM"/>
    </source>
</evidence>
<keyword evidence="3" id="KW-0325">Glycoprotein</keyword>
<evidence type="ECO:0000256" key="2">
    <source>
        <dbReference type="ARBA" id="ARBA00022737"/>
    </source>
</evidence>
<reference evidence="4 5" key="1">
    <citation type="journal article" date="2019" name="Int. J. Syst. Evol. Microbiol.">
        <title>The Global Catalogue of Microorganisms (GCM) 10K type strain sequencing project: providing services to taxonomists for standard genome sequencing and annotation.</title>
        <authorList>
            <consortium name="The Broad Institute Genomics Platform"/>
            <consortium name="The Broad Institute Genome Sequencing Center for Infectious Disease"/>
            <person name="Wu L."/>
            <person name="Ma J."/>
        </authorList>
    </citation>
    <scope>NUCLEOTIDE SEQUENCE [LARGE SCALE GENOMIC DNA]</scope>
    <source>
        <strain evidence="4 5">JCM 6835</strain>
    </source>
</reference>
<gene>
    <name evidence="4" type="ORF">GCM10010412_066850</name>
</gene>
<dbReference type="PANTHER" id="PTHR46580">
    <property type="entry name" value="SENSOR KINASE-RELATED"/>
    <property type="match status" value="1"/>
</dbReference>
<protein>
    <recommendedName>
        <fullName evidence="6">VCBS repeat-containing protein</fullName>
    </recommendedName>
</protein>
<keyword evidence="5" id="KW-1185">Reference proteome</keyword>
<dbReference type="Gene3D" id="2.130.10.130">
    <property type="entry name" value="Integrin alpha, N-terminal"/>
    <property type="match status" value="2"/>
</dbReference>
<dbReference type="Pfam" id="PF01839">
    <property type="entry name" value="FG-GAP"/>
    <property type="match status" value="1"/>
</dbReference>
<dbReference type="SMART" id="SM00191">
    <property type="entry name" value="Int_alpha"/>
    <property type="match status" value="2"/>
</dbReference>
<dbReference type="InterPro" id="IPR013519">
    <property type="entry name" value="Int_alpha_beta-p"/>
</dbReference>
<dbReference type="PANTHER" id="PTHR46580:SF4">
    <property type="entry name" value="ATP_GTP-BINDING PROTEIN"/>
    <property type="match status" value="1"/>
</dbReference>
<dbReference type="InterPro" id="IPR028994">
    <property type="entry name" value="Integrin_alpha_N"/>
</dbReference>
<dbReference type="InterPro" id="IPR013517">
    <property type="entry name" value="FG-GAP"/>
</dbReference>
<dbReference type="Proteomes" id="UP001501666">
    <property type="component" value="Unassembled WGS sequence"/>
</dbReference>
<comment type="caution">
    <text evidence="4">The sequence shown here is derived from an EMBL/GenBank/DDBJ whole genome shotgun (WGS) entry which is preliminary data.</text>
</comment>
<dbReference type="EMBL" id="BAAATE010000022">
    <property type="protein sequence ID" value="GAA2681882.1"/>
    <property type="molecule type" value="Genomic_DNA"/>
</dbReference>